<sequence length="196" mass="22609">MILFFVLAKSCVSDYVSGGDKNHIAELQQMIDENTNIVANLSNEYTETRIAKVVKLYKFDYSFDLNGESYNGKITLNEIPNANKLKIYYLKENPNTISADPFDDLKSENEKGKSISDLLVGILWGILSIITLISLVTSFSKKKTPETHKEKKKIVRKKNKIIESQKEVTEEEKKKIELEKERIRKEKEDPSRFMPK</sequence>
<reference evidence="3 4" key="1">
    <citation type="journal article" date="2020" name="Int. J. Syst. Evol. Microbiol.">
        <title>Tenacibaculum piscium sp. nov., isolated from skin ulcers of sea-farmed fish, and description of Tenacibaculum finnmarkense sp. nov. with subdivision into genomovars finnmarkense and ulcerans.</title>
        <authorList>
            <person name="Olsen A.B."/>
            <person name="Spilsberg B."/>
            <person name="Nilsen H.K."/>
            <person name="Lagesen K."/>
            <person name="Gulla S."/>
            <person name="Avendano-Herrera R."/>
            <person name="Irgang R."/>
            <person name="Duchaud E."/>
            <person name="Colquhoun D.J."/>
        </authorList>
    </citation>
    <scope>NUCLEOTIDE SEQUENCE [LARGE SCALE GENOMIC DNA]</scope>
    <source>
        <strain evidence="3 4">TNO037</strain>
    </source>
</reference>
<dbReference type="EMBL" id="WXXV01000055">
    <property type="protein sequence ID" value="MBE7696299.1"/>
    <property type="molecule type" value="Genomic_DNA"/>
</dbReference>
<dbReference type="AlphaFoldDB" id="A0AAP1RH94"/>
<name>A0AAP1RH94_9FLAO</name>
<evidence type="ECO:0000256" key="2">
    <source>
        <dbReference type="SAM" id="Phobius"/>
    </source>
</evidence>
<feature type="coiled-coil region" evidence="1">
    <location>
        <begin position="154"/>
        <end position="189"/>
    </location>
</feature>
<keyword evidence="1" id="KW-0175">Coiled coil</keyword>
<feature type="transmembrane region" description="Helical" evidence="2">
    <location>
        <begin position="118"/>
        <end position="139"/>
    </location>
</feature>
<dbReference type="RefSeq" id="WP_145993766.1">
    <property type="nucleotide sequence ID" value="NZ_JAJHTL010000062.1"/>
</dbReference>
<keyword evidence="4" id="KW-1185">Reference proteome</keyword>
<accession>A0AAP1RH94</accession>
<gene>
    <name evidence="3" type="ORF">F7645_12835</name>
</gene>
<proteinExistence type="predicted"/>
<evidence type="ECO:0000256" key="1">
    <source>
        <dbReference type="SAM" id="Coils"/>
    </source>
</evidence>
<keyword evidence="2" id="KW-1133">Transmembrane helix</keyword>
<organism evidence="3 4">
    <name type="scientific">Tenacibaculum finnmarkense genomovar finnmarkense</name>
    <dbReference type="NCBI Taxonomy" id="1458503"/>
    <lineage>
        <taxon>Bacteria</taxon>
        <taxon>Pseudomonadati</taxon>
        <taxon>Bacteroidota</taxon>
        <taxon>Flavobacteriia</taxon>
        <taxon>Flavobacteriales</taxon>
        <taxon>Flavobacteriaceae</taxon>
        <taxon>Tenacibaculum</taxon>
        <taxon>Tenacibaculum finnmarkense</taxon>
    </lineage>
</organism>
<dbReference type="Proteomes" id="UP000806077">
    <property type="component" value="Unassembled WGS sequence"/>
</dbReference>
<evidence type="ECO:0000313" key="4">
    <source>
        <dbReference type="Proteomes" id="UP000806077"/>
    </source>
</evidence>
<keyword evidence="2" id="KW-0472">Membrane</keyword>
<evidence type="ECO:0000313" key="3">
    <source>
        <dbReference type="EMBL" id="MBE7696299.1"/>
    </source>
</evidence>
<keyword evidence="2" id="KW-0812">Transmembrane</keyword>
<comment type="caution">
    <text evidence="3">The sequence shown here is derived from an EMBL/GenBank/DDBJ whole genome shotgun (WGS) entry which is preliminary data.</text>
</comment>
<protein>
    <submittedName>
        <fullName evidence="3">Uncharacterized protein</fullName>
    </submittedName>
</protein>